<dbReference type="EMBL" id="WELI01000002">
    <property type="protein sequence ID" value="KAB7732173.1"/>
    <property type="molecule type" value="Genomic_DNA"/>
</dbReference>
<evidence type="ECO:0000313" key="1">
    <source>
        <dbReference type="EMBL" id="KAB7732173.1"/>
    </source>
</evidence>
<keyword evidence="1" id="KW-0378">Hydrolase</keyword>
<dbReference type="PANTHER" id="PTHR38733">
    <property type="entry name" value="PROTEIN MCRC"/>
    <property type="match status" value="1"/>
</dbReference>
<keyword evidence="1" id="KW-0255">Endonuclease</keyword>
<reference evidence="1 2" key="1">
    <citation type="submission" date="2019-10" db="EMBL/GenBank/DDBJ databases">
        <title>Rudanella paleaurantiibacter sp. nov., isolated from sludge.</title>
        <authorList>
            <person name="Xu S.Q."/>
        </authorList>
    </citation>
    <scope>NUCLEOTIDE SEQUENCE [LARGE SCALE GENOMIC DNA]</scope>
    <source>
        <strain evidence="1 2">HX-22-17</strain>
    </source>
</reference>
<dbReference type="AlphaFoldDB" id="A0A7J5U2Z4"/>
<dbReference type="Pfam" id="PF10117">
    <property type="entry name" value="McrBC"/>
    <property type="match status" value="1"/>
</dbReference>
<keyword evidence="2" id="KW-1185">Reference proteome</keyword>
<gene>
    <name evidence="1" type="ORF">F5984_08165</name>
</gene>
<protein>
    <submittedName>
        <fullName evidence="1">Restriction endonuclease</fullName>
    </submittedName>
</protein>
<dbReference type="PANTHER" id="PTHR38733:SF1">
    <property type="entry name" value="TYPE IV METHYL-DIRECTED RESTRICTION ENZYME ECOKMCRBC"/>
    <property type="match status" value="1"/>
</dbReference>
<proteinExistence type="predicted"/>
<sequence>MPPHSLFASEHSSIRSVAGIGASSPEKGVTYLDDRLFTALKQLVGLPEAEGVLSFFYQKGLETIRTGSYAGLIGLPGGAALEILPRFSTIDPASSDPAPARQALLRMLRHLPGSPFRTLTEAHLGATQMPIWNVFVQAFLDALSAVSRQGLQTAYQSVEANQSVMRGQFQPARNLRQNLAHAERLAIRYDTLSLDIPPNRILKTALVHVLPRVGAGVLETRLYQMLAVLHDVPPSANLNTDLRAVRSLNRLFDRYALALQWAELLLTGRAFGPRSGQVSALSLLFPMQRVFEEYVAHGFRAFWPAGEVSTQESSAHLVEEHGGTPKFRLRPDVLIRQPGRTLVFDTKWKRIDGQNRQGQYGIDSGDLYQLFAYGKKYEANDVFLIYPATPTFTTPLDVFGYDPAMRLHVLPFDVSQPLRQEVEKLYNYVSP</sequence>
<name>A0A7J5U2Z4_9BACT</name>
<organism evidence="1 2">
    <name type="scientific">Rudanella paleaurantiibacter</name>
    <dbReference type="NCBI Taxonomy" id="2614655"/>
    <lineage>
        <taxon>Bacteria</taxon>
        <taxon>Pseudomonadati</taxon>
        <taxon>Bacteroidota</taxon>
        <taxon>Cytophagia</taxon>
        <taxon>Cytophagales</taxon>
        <taxon>Cytophagaceae</taxon>
        <taxon>Rudanella</taxon>
    </lineage>
</organism>
<evidence type="ECO:0000313" key="2">
    <source>
        <dbReference type="Proteomes" id="UP000488299"/>
    </source>
</evidence>
<comment type="caution">
    <text evidence="1">The sequence shown here is derived from an EMBL/GenBank/DDBJ whole genome shotgun (WGS) entry which is preliminary data.</text>
</comment>
<dbReference type="RefSeq" id="WP_152123741.1">
    <property type="nucleotide sequence ID" value="NZ_WELI01000002.1"/>
</dbReference>
<keyword evidence="1" id="KW-0540">Nuclease</keyword>
<accession>A0A7J5U2Z4</accession>
<dbReference type="GO" id="GO:0004519">
    <property type="term" value="F:endonuclease activity"/>
    <property type="evidence" value="ECO:0007669"/>
    <property type="project" value="UniProtKB-KW"/>
</dbReference>
<dbReference type="Proteomes" id="UP000488299">
    <property type="component" value="Unassembled WGS sequence"/>
</dbReference>
<dbReference type="InterPro" id="IPR019292">
    <property type="entry name" value="McrC"/>
</dbReference>